<comment type="caution">
    <text evidence="1">The sequence shown here is derived from an EMBL/GenBank/DDBJ whole genome shotgun (WGS) entry which is preliminary data.</text>
</comment>
<reference evidence="1" key="2">
    <citation type="submission" date="2020-08" db="EMBL/GenBank/DDBJ databases">
        <authorList>
            <person name="Lai Q."/>
        </authorList>
    </citation>
    <scope>NUCLEOTIDE SEQUENCE</scope>
    <source>
        <strain evidence="1">S27-2</strain>
    </source>
</reference>
<name>A0A8J6IPV7_9ALTE</name>
<dbReference type="EMBL" id="JACNEP010000001">
    <property type="protein sequence ID" value="MBC3764399.1"/>
    <property type="molecule type" value="Genomic_DNA"/>
</dbReference>
<reference evidence="1" key="1">
    <citation type="journal article" date="2018" name="Int. J. Syst. Evol. Microbiol.">
        <title>Neptunicella marina gen. nov., sp. nov., isolated from surface seawater.</title>
        <authorList>
            <person name="Liu X."/>
            <person name="Lai Q."/>
            <person name="Du Y."/>
            <person name="Zhang X."/>
            <person name="Liu Z."/>
            <person name="Sun F."/>
            <person name="Shao Z."/>
        </authorList>
    </citation>
    <scope>NUCLEOTIDE SEQUENCE</scope>
    <source>
        <strain evidence="1">S27-2</strain>
    </source>
</reference>
<proteinExistence type="predicted"/>
<evidence type="ECO:0000313" key="2">
    <source>
        <dbReference type="Proteomes" id="UP000601768"/>
    </source>
</evidence>
<dbReference type="RefSeq" id="WP_186504876.1">
    <property type="nucleotide sequence ID" value="NZ_JACNEP010000001.1"/>
</dbReference>
<dbReference type="AlphaFoldDB" id="A0A8J6IPV7"/>
<gene>
    <name evidence="1" type="ORF">H8B19_00800</name>
</gene>
<dbReference type="PROSITE" id="PS51257">
    <property type="entry name" value="PROKAR_LIPOPROTEIN"/>
    <property type="match status" value="1"/>
</dbReference>
<evidence type="ECO:0000313" key="1">
    <source>
        <dbReference type="EMBL" id="MBC3764399.1"/>
    </source>
</evidence>
<evidence type="ECO:0008006" key="3">
    <source>
        <dbReference type="Google" id="ProtNLM"/>
    </source>
</evidence>
<protein>
    <recommendedName>
        <fullName evidence="3">Lipoprotein</fullName>
    </recommendedName>
</protein>
<organism evidence="1 2">
    <name type="scientific">Neptunicella marina</name>
    <dbReference type="NCBI Taxonomy" id="2125989"/>
    <lineage>
        <taxon>Bacteria</taxon>
        <taxon>Pseudomonadati</taxon>
        <taxon>Pseudomonadota</taxon>
        <taxon>Gammaproteobacteria</taxon>
        <taxon>Alteromonadales</taxon>
        <taxon>Alteromonadaceae</taxon>
        <taxon>Neptunicella</taxon>
    </lineage>
</organism>
<accession>A0A8J6IPV7</accession>
<dbReference type="Proteomes" id="UP000601768">
    <property type="component" value="Unassembled WGS sequence"/>
</dbReference>
<keyword evidence="2" id="KW-1185">Reference proteome</keyword>
<sequence>MLRTISAVVLLVVSGCAVKNQNQGAAETSATGTLAQTQWQQPQKQALLAIEEGDLSLWVVAKKGAQVAYADTTDIKIIDKVCGLKIIPQSGDVYSKQTHQQQKEITRFTRQYNKIVAPYCLAEIAKHK</sequence>